<name>A0ABP0JSE0_9DINO</name>
<dbReference type="SUPFAM" id="SSF49265">
    <property type="entry name" value="Fibronectin type III"/>
    <property type="match status" value="1"/>
</dbReference>
<keyword evidence="3" id="KW-1185">Reference proteome</keyword>
<evidence type="ECO:0000313" key="3">
    <source>
        <dbReference type="Proteomes" id="UP001642484"/>
    </source>
</evidence>
<accession>A0ABP0JSE0</accession>
<dbReference type="Proteomes" id="UP001642484">
    <property type="component" value="Unassembled WGS sequence"/>
</dbReference>
<sequence>MPLNVVSAGASTTYVDLQWRAPEVIGNEHTQDRWQLQPEAVIRYEAQLSIAEHVGPSPRKSLSKSRTSFQLQDESKTSRPCSWEVAALAAGPLSGRLGGLRPDTLYALSNFSAVNSMGSGSPARELQFWTMPLNPIIEGIRVRQGLVILTLLETGGEHVSDLETVVRLESTGQESSFWLPKSALRGEKMRELPLDFQKMPESGQSGHVVTEAVHCIKIRARNPGGLSTWSEDDVDQICYSLR</sequence>
<organism evidence="2 3">
    <name type="scientific">Durusdinium trenchii</name>
    <dbReference type="NCBI Taxonomy" id="1381693"/>
    <lineage>
        <taxon>Eukaryota</taxon>
        <taxon>Sar</taxon>
        <taxon>Alveolata</taxon>
        <taxon>Dinophyceae</taxon>
        <taxon>Suessiales</taxon>
        <taxon>Symbiodiniaceae</taxon>
        <taxon>Durusdinium</taxon>
    </lineage>
</organism>
<evidence type="ECO:0008006" key="4">
    <source>
        <dbReference type="Google" id="ProtNLM"/>
    </source>
</evidence>
<feature type="region of interest" description="Disordered" evidence="1">
    <location>
        <begin position="55"/>
        <end position="75"/>
    </location>
</feature>
<dbReference type="InterPro" id="IPR036116">
    <property type="entry name" value="FN3_sf"/>
</dbReference>
<comment type="caution">
    <text evidence="2">The sequence shown here is derived from an EMBL/GenBank/DDBJ whole genome shotgun (WGS) entry which is preliminary data.</text>
</comment>
<evidence type="ECO:0000256" key="1">
    <source>
        <dbReference type="SAM" id="MobiDB-lite"/>
    </source>
</evidence>
<evidence type="ECO:0000313" key="2">
    <source>
        <dbReference type="EMBL" id="CAK9017369.1"/>
    </source>
</evidence>
<dbReference type="InterPro" id="IPR013783">
    <property type="entry name" value="Ig-like_fold"/>
</dbReference>
<gene>
    <name evidence="2" type="ORF">CCMP2556_LOCUS12853</name>
</gene>
<dbReference type="EMBL" id="CAXAMN010006358">
    <property type="protein sequence ID" value="CAK9017369.1"/>
    <property type="molecule type" value="Genomic_DNA"/>
</dbReference>
<reference evidence="2 3" key="1">
    <citation type="submission" date="2024-02" db="EMBL/GenBank/DDBJ databases">
        <authorList>
            <person name="Chen Y."/>
            <person name="Shah S."/>
            <person name="Dougan E. K."/>
            <person name="Thang M."/>
            <person name="Chan C."/>
        </authorList>
    </citation>
    <scope>NUCLEOTIDE SEQUENCE [LARGE SCALE GENOMIC DNA]</scope>
</reference>
<proteinExistence type="predicted"/>
<dbReference type="Gene3D" id="2.60.40.10">
    <property type="entry name" value="Immunoglobulins"/>
    <property type="match status" value="1"/>
</dbReference>
<protein>
    <recommendedName>
        <fullName evidence="4">Fibronectin type-III domain-containing protein</fullName>
    </recommendedName>
</protein>